<dbReference type="InterPro" id="IPR000210">
    <property type="entry name" value="BTB/POZ_dom"/>
</dbReference>
<evidence type="ECO:0000259" key="1">
    <source>
        <dbReference type="PROSITE" id="PS50097"/>
    </source>
</evidence>
<comment type="caution">
    <text evidence="2">The sequence shown here is derived from an EMBL/GenBank/DDBJ whole genome shotgun (WGS) entry which is preliminary data.</text>
</comment>
<dbReference type="Gene3D" id="3.30.710.10">
    <property type="entry name" value="Potassium Channel Kv1.1, Chain A"/>
    <property type="match status" value="1"/>
</dbReference>
<name>A0AA39IZQ2_ARMTA</name>
<dbReference type="PANTHER" id="PTHR45632">
    <property type="entry name" value="LD33804P"/>
    <property type="match status" value="1"/>
</dbReference>
<dbReference type="GeneID" id="85366302"/>
<dbReference type="InterPro" id="IPR011333">
    <property type="entry name" value="SKP1/BTB/POZ_sf"/>
</dbReference>
<evidence type="ECO:0000313" key="3">
    <source>
        <dbReference type="Proteomes" id="UP001175211"/>
    </source>
</evidence>
<dbReference type="CDD" id="cd18186">
    <property type="entry name" value="BTB_POZ_ZBTB_KLHL-like"/>
    <property type="match status" value="1"/>
</dbReference>
<proteinExistence type="predicted"/>
<organism evidence="2 3">
    <name type="scientific">Armillaria tabescens</name>
    <name type="common">Ringless honey mushroom</name>
    <name type="synonym">Agaricus tabescens</name>
    <dbReference type="NCBI Taxonomy" id="1929756"/>
    <lineage>
        <taxon>Eukaryota</taxon>
        <taxon>Fungi</taxon>
        <taxon>Dikarya</taxon>
        <taxon>Basidiomycota</taxon>
        <taxon>Agaricomycotina</taxon>
        <taxon>Agaricomycetes</taxon>
        <taxon>Agaricomycetidae</taxon>
        <taxon>Agaricales</taxon>
        <taxon>Marasmiineae</taxon>
        <taxon>Physalacriaceae</taxon>
        <taxon>Desarmillaria</taxon>
    </lineage>
</organism>
<dbReference type="AlphaFoldDB" id="A0AA39IZQ2"/>
<dbReference type="SMART" id="SM00225">
    <property type="entry name" value="BTB"/>
    <property type="match status" value="1"/>
</dbReference>
<accession>A0AA39IZQ2</accession>
<reference evidence="2" key="1">
    <citation type="submission" date="2023-06" db="EMBL/GenBank/DDBJ databases">
        <authorList>
            <consortium name="Lawrence Berkeley National Laboratory"/>
            <person name="Ahrendt S."/>
            <person name="Sahu N."/>
            <person name="Indic B."/>
            <person name="Wong-Bajracharya J."/>
            <person name="Merenyi Z."/>
            <person name="Ke H.-M."/>
            <person name="Monk M."/>
            <person name="Kocsube S."/>
            <person name="Drula E."/>
            <person name="Lipzen A."/>
            <person name="Balint B."/>
            <person name="Henrissat B."/>
            <person name="Andreopoulos B."/>
            <person name="Martin F.M."/>
            <person name="Harder C.B."/>
            <person name="Rigling D."/>
            <person name="Ford K.L."/>
            <person name="Foster G.D."/>
            <person name="Pangilinan J."/>
            <person name="Papanicolaou A."/>
            <person name="Barry K."/>
            <person name="LaButti K."/>
            <person name="Viragh M."/>
            <person name="Koriabine M."/>
            <person name="Yan M."/>
            <person name="Riley R."/>
            <person name="Champramary S."/>
            <person name="Plett K.L."/>
            <person name="Tsai I.J."/>
            <person name="Slot J."/>
            <person name="Sipos G."/>
            <person name="Plett J."/>
            <person name="Nagy L.G."/>
            <person name="Grigoriev I.V."/>
        </authorList>
    </citation>
    <scope>NUCLEOTIDE SEQUENCE</scope>
    <source>
        <strain evidence="2">CCBAS 213</strain>
    </source>
</reference>
<dbReference type="RefSeq" id="XP_060321417.1">
    <property type="nucleotide sequence ID" value="XM_060482754.1"/>
</dbReference>
<dbReference type="PROSITE" id="PS50097">
    <property type="entry name" value="BTB"/>
    <property type="match status" value="1"/>
</dbReference>
<dbReference type="EMBL" id="JAUEPS010000265">
    <property type="protein sequence ID" value="KAK0432824.1"/>
    <property type="molecule type" value="Genomic_DNA"/>
</dbReference>
<dbReference type="SUPFAM" id="SSF54695">
    <property type="entry name" value="POZ domain"/>
    <property type="match status" value="1"/>
</dbReference>
<sequence length="271" mass="30612">MLSHTQSVLEFYFTDADIILSAEDTNSQKRRFAVHKCILSAASPFFRDMFSLPQPPMAQITGLPTIDTTEVADVLHTLLQFIYPVPNPVLPSLGKLVPVLEAARKYDVLVALTSLRKQLISHKNITKNPLRIYAIASRYDLQDEIKVAAKYTLKKNVLDCPLSDDLKHITAYDYHRLLDFHRRYVRATQDALKPPQTAAFSGHHCSAWWWTKYEEAAKDELAARPSTDVVFSLQFVSSCVSACNLCRASAYSTLPHLELAKQKMDAIPFTL</sequence>
<gene>
    <name evidence="2" type="ORF">EV420DRAFT_599905</name>
</gene>
<dbReference type="Pfam" id="PF00651">
    <property type="entry name" value="BTB"/>
    <property type="match status" value="1"/>
</dbReference>
<keyword evidence="3" id="KW-1185">Reference proteome</keyword>
<feature type="domain" description="BTB" evidence="1">
    <location>
        <begin position="16"/>
        <end position="83"/>
    </location>
</feature>
<evidence type="ECO:0000313" key="2">
    <source>
        <dbReference type="EMBL" id="KAK0432824.1"/>
    </source>
</evidence>
<dbReference type="Proteomes" id="UP001175211">
    <property type="component" value="Unassembled WGS sequence"/>
</dbReference>
<protein>
    <recommendedName>
        <fullName evidence="1">BTB domain-containing protein</fullName>
    </recommendedName>
</protein>